<comment type="similarity">
    <text evidence="1">Belongs to the ARG7 family.</text>
</comment>
<dbReference type="Pfam" id="PF00179">
    <property type="entry name" value="UQ_con"/>
    <property type="match status" value="1"/>
</dbReference>
<protein>
    <recommendedName>
        <fullName evidence="2">UBC core domain-containing protein</fullName>
    </recommendedName>
</protein>
<feature type="domain" description="UBC core" evidence="2">
    <location>
        <begin position="245"/>
        <end position="318"/>
    </location>
</feature>
<dbReference type="Gramene" id="RZC57266">
    <property type="protein sequence ID" value="RZC57266"/>
    <property type="gene ID" value="C5167_004571"/>
</dbReference>
<dbReference type="AlphaFoldDB" id="A0A4Y7J9U5"/>
<dbReference type="PANTHER" id="PTHR31374">
    <property type="entry name" value="AUXIN-INDUCED PROTEIN-LIKE-RELATED"/>
    <property type="match status" value="1"/>
</dbReference>
<accession>A0A4Y7J9U5</accession>
<evidence type="ECO:0000259" key="2">
    <source>
        <dbReference type="Pfam" id="PF00179"/>
    </source>
</evidence>
<evidence type="ECO:0000313" key="3">
    <source>
        <dbReference type="EMBL" id="RZC57266.1"/>
    </source>
</evidence>
<dbReference type="Gene3D" id="3.10.110.10">
    <property type="entry name" value="Ubiquitin Conjugating Enzyme"/>
    <property type="match status" value="1"/>
</dbReference>
<reference evidence="3 4" key="1">
    <citation type="journal article" date="2018" name="Science">
        <title>The opium poppy genome and morphinan production.</title>
        <authorList>
            <person name="Guo L."/>
            <person name="Winzer T."/>
            <person name="Yang X."/>
            <person name="Li Y."/>
            <person name="Ning Z."/>
            <person name="He Z."/>
            <person name="Teodor R."/>
            <person name="Lu Y."/>
            <person name="Bowser T.A."/>
            <person name="Graham I.A."/>
            <person name="Ye K."/>
        </authorList>
    </citation>
    <scope>NUCLEOTIDE SEQUENCE [LARGE SCALE GENOMIC DNA]</scope>
    <source>
        <strain evidence="4">cv. HN1</strain>
        <tissue evidence="3">Leaves</tissue>
    </source>
</reference>
<dbReference type="InterPro" id="IPR000608">
    <property type="entry name" value="UBC"/>
</dbReference>
<evidence type="ECO:0000313" key="4">
    <source>
        <dbReference type="Proteomes" id="UP000316621"/>
    </source>
</evidence>
<proteinExistence type="inferred from homology"/>
<dbReference type="InterPro" id="IPR003676">
    <property type="entry name" value="SAUR_fam"/>
</dbReference>
<dbReference type="SUPFAM" id="SSF54495">
    <property type="entry name" value="UBC-like"/>
    <property type="match status" value="1"/>
</dbReference>
<dbReference type="PANTHER" id="PTHR31374:SF29">
    <property type="entry name" value="SAUR-LIKE AUXIN-RESPONSIVE PROTEIN FAMILY"/>
    <property type="match status" value="1"/>
</dbReference>
<gene>
    <name evidence="3" type="ORF">C5167_004571</name>
</gene>
<dbReference type="EMBL" id="CM010718">
    <property type="protein sequence ID" value="RZC57266.1"/>
    <property type="molecule type" value="Genomic_DNA"/>
</dbReference>
<dbReference type="Pfam" id="PF02519">
    <property type="entry name" value="Auxin_inducible"/>
    <property type="match status" value="3"/>
</dbReference>
<organism evidence="3 4">
    <name type="scientific">Papaver somniferum</name>
    <name type="common">Opium poppy</name>
    <dbReference type="NCBI Taxonomy" id="3469"/>
    <lineage>
        <taxon>Eukaryota</taxon>
        <taxon>Viridiplantae</taxon>
        <taxon>Streptophyta</taxon>
        <taxon>Embryophyta</taxon>
        <taxon>Tracheophyta</taxon>
        <taxon>Spermatophyta</taxon>
        <taxon>Magnoliopsida</taxon>
        <taxon>Ranunculales</taxon>
        <taxon>Papaveraceae</taxon>
        <taxon>Papaveroideae</taxon>
        <taxon>Papaver</taxon>
    </lineage>
</organism>
<dbReference type="GO" id="GO:0009733">
    <property type="term" value="P:response to auxin"/>
    <property type="evidence" value="ECO:0007669"/>
    <property type="project" value="InterPro"/>
</dbReference>
<dbReference type="Proteomes" id="UP000316621">
    <property type="component" value="Chromosome 4"/>
</dbReference>
<name>A0A4Y7J9U5_PAPSO</name>
<sequence length="477" mass="55927">MAMMCGDNHVPRRCVAILVGRNEERFVIPVTYLNHPEFTILLKKAEEVYGFRQKGIISLPCDVDEFLNVQSLIEQETMSPTCSPRHHNHHQHHNNLHHHHHHFLHGCCLKKAFEGKDHHHVPRGCVAILVGQKEERFLIPVTYLNHPKFKPLLKEAEEVYGFRHKGIVTLPCDVGEFLNVQGLIEQEIMSTTCSRRHHNLHQHHNNHHHHHFLSQFDVIFNDELIVHGDEVNVDEWKSGEEDFRTKKIMEDWKILKEGLPGTPFHDGLFFFDINFPVRYPNEPPTFTYHSQGLQLHPKLGSDWNVRLSNLENKRWKTDLSKSNESFDVNSRTHTEFEAPPKDFEFFVEQHFRDRTHTILRAFPAYIDGEKDPHHVPRGCVAILVGQKEERFVIPITHLNHPKFKILLKEAEEIYGFRHKGIITLPCDVGEFLNVQGLIEQEIMSTTYSPCHHNLHQHHNNHRHHHFLSVSCFKELED</sequence>
<evidence type="ECO:0000256" key="1">
    <source>
        <dbReference type="ARBA" id="ARBA00006974"/>
    </source>
</evidence>
<keyword evidence="4" id="KW-1185">Reference proteome</keyword>
<dbReference type="InterPro" id="IPR016135">
    <property type="entry name" value="UBQ-conjugating_enzyme/RWD"/>
</dbReference>